<protein>
    <submittedName>
        <fullName evidence="1">Uncharacterized protein</fullName>
    </submittedName>
</protein>
<evidence type="ECO:0000313" key="1">
    <source>
        <dbReference type="EMBL" id="JAH51267.1"/>
    </source>
</evidence>
<sequence>MLRWNSETVLCH</sequence>
<accession>A0A0E9TCX2</accession>
<name>A0A0E9TCX2_ANGAN</name>
<organism evidence="1">
    <name type="scientific">Anguilla anguilla</name>
    <name type="common">European freshwater eel</name>
    <name type="synonym">Muraena anguilla</name>
    <dbReference type="NCBI Taxonomy" id="7936"/>
    <lineage>
        <taxon>Eukaryota</taxon>
        <taxon>Metazoa</taxon>
        <taxon>Chordata</taxon>
        <taxon>Craniata</taxon>
        <taxon>Vertebrata</taxon>
        <taxon>Euteleostomi</taxon>
        <taxon>Actinopterygii</taxon>
        <taxon>Neopterygii</taxon>
        <taxon>Teleostei</taxon>
        <taxon>Anguilliformes</taxon>
        <taxon>Anguillidae</taxon>
        <taxon>Anguilla</taxon>
    </lineage>
</organism>
<reference evidence="1" key="1">
    <citation type="submission" date="2014-11" db="EMBL/GenBank/DDBJ databases">
        <authorList>
            <person name="Amaro Gonzalez C."/>
        </authorList>
    </citation>
    <scope>NUCLEOTIDE SEQUENCE</scope>
</reference>
<dbReference type="EMBL" id="GBXM01057310">
    <property type="protein sequence ID" value="JAH51267.1"/>
    <property type="molecule type" value="Transcribed_RNA"/>
</dbReference>
<reference evidence="1" key="2">
    <citation type="journal article" date="2015" name="Fish Shellfish Immunol.">
        <title>Early steps in the European eel (Anguilla anguilla)-Vibrio vulnificus interaction in the gills: Role of the RtxA13 toxin.</title>
        <authorList>
            <person name="Callol A."/>
            <person name="Pajuelo D."/>
            <person name="Ebbesson L."/>
            <person name="Teles M."/>
            <person name="MacKenzie S."/>
            <person name="Amaro C."/>
        </authorList>
    </citation>
    <scope>NUCLEOTIDE SEQUENCE</scope>
</reference>
<proteinExistence type="predicted"/>